<keyword evidence="3" id="KW-1185">Reference proteome</keyword>
<feature type="domain" description="TonB C-terminal" evidence="1">
    <location>
        <begin position="102"/>
        <end position="180"/>
    </location>
</feature>
<dbReference type="InterPro" id="IPR037682">
    <property type="entry name" value="TonB_C"/>
</dbReference>
<dbReference type="InterPro" id="IPR051045">
    <property type="entry name" value="TonB-dependent_transducer"/>
</dbReference>
<dbReference type="Proteomes" id="UP001500454">
    <property type="component" value="Unassembled WGS sequence"/>
</dbReference>
<dbReference type="Pfam" id="PF03544">
    <property type="entry name" value="TonB_C"/>
    <property type="match status" value="1"/>
</dbReference>
<accession>A0ABP8IVW4</accession>
<dbReference type="PANTHER" id="PTHR33446">
    <property type="entry name" value="PROTEIN TONB-RELATED"/>
    <property type="match status" value="1"/>
</dbReference>
<dbReference type="PANTHER" id="PTHR33446:SF2">
    <property type="entry name" value="PROTEIN TONB"/>
    <property type="match status" value="1"/>
</dbReference>
<protein>
    <recommendedName>
        <fullName evidence="1">TonB C-terminal domain-containing protein</fullName>
    </recommendedName>
</protein>
<evidence type="ECO:0000313" key="3">
    <source>
        <dbReference type="Proteomes" id="UP001500454"/>
    </source>
</evidence>
<organism evidence="2 3">
    <name type="scientific">Hymenobacter koreensis</name>
    <dbReference type="NCBI Taxonomy" id="1084523"/>
    <lineage>
        <taxon>Bacteria</taxon>
        <taxon>Pseudomonadati</taxon>
        <taxon>Bacteroidota</taxon>
        <taxon>Cytophagia</taxon>
        <taxon>Cytophagales</taxon>
        <taxon>Hymenobacteraceae</taxon>
        <taxon>Hymenobacter</taxon>
    </lineage>
</organism>
<dbReference type="Gene3D" id="3.30.1150.10">
    <property type="match status" value="1"/>
</dbReference>
<gene>
    <name evidence="2" type="ORF">GCM10023186_07370</name>
</gene>
<dbReference type="SUPFAM" id="SSF74653">
    <property type="entry name" value="TolA/TonB C-terminal domain"/>
    <property type="match status" value="1"/>
</dbReference>
<reference evidence="3" key="1">
    <citation type="journal article" date="2019" name="Int. J. Syst. Evol. Microbiol.">
        <title>The Global Catalogue of Microorganisms (GCM) 10K type strain sequencing project: providing services to taxonomists for standard genome sequencing and annotation.</title>
        <authorList>
            <consortium name="The Broad Institute Genomics Platform"/>
            <consortium name="The Broad Institute Genome Sequencing Center for Infectious Disease"/>
            <person name="Wu L."/>
            <person name="Ma J."/>
        </authorList>
    </citation>
    <scope>NUCLEOTIDE SEQUENCE [LARGE SCALE GENOMIC DNA]</scope>
    <source>
        <strain evidence="3">JCM 17924</strain>
    </source>
</reference>
<comment type="caution">
    <text evidence="2">The sequence shown here is derived from an EMBL/GenBank/DDBJ whole genome shotgun (WGS) entry which is preliminary data.</text>
</comment>
<dbReference type="EMBL" id="BAABHA010000002">
    <property type="protein sequence ID" value="GAA4375090.1"/>
    <property type="molecule type" value="Genomic_DNA"/>
</dbReference>
<name>A0ABP8IVW4_9BACT</name>
<evidence type="ECO:0000259" key="1">
    <source>
        <dbReference type="Pfam" id="PF03544"/>
    </source>
</evidence>
<evidence type="ECO:0000313" key="2">
    <source>
        <dbReference type="EMBL" id="GAA4375090.1"/>
    </source>
</evidence>
<sequence>MLVFLLLPGTLTSAQSLLKPGKNKYEKGKLVNERPVGLWEYYDEAGNKELAVQYDSSRIVFQRPDTARYELRSGDTWKLGRPSRAPRLLGSHAKEMRLITGNIRYPGAALREQVQGDVLISYVVTKEGRATNFTVEKSLSEACDQAVWNGLKERLSTWVPAVYQGRPTDARFYLRATFRIIDSEQDLQESNKRLQESEARQPYTDHVIITAIFKPINVQLPPQGL</sequence>
<proteinExistence type="predicted"/>